<evidence type="ECO:0000256" key="1">
    <source>
        <dbReference type="ARBA" id="ARBA00004255"/>
    </source>
</evidence>
<dbReference type="FunFam" id="1.25.10.10:FF:000071">
    <property type="entry name" value="Coatomer subunit gamma"/>
    <property type="match status" value="1"/>
</dbReference>
<keyword evidence="10 11" id="KW-0968">Cytoplasmic vesicle</keyword>
<dbReference type="GO" id="GO:0005793">
    <property type="term" value="C:endoplasmic reticulum-Golgi intermediate compartment"/>
    <property type="evidence" value="ECO:0007669"/>
    <property type="project" value="TreeGrafter"/>
</dbReference>
<dbReference type="InterPro" id="IPR017106">
    <property type="entry name" value="Coatomer_gsu"/>
</dbReference>
<evidence type="ECO:0000256" key="7">
    <source>
        <dbReference type="ARBA" id="ARBA00022927"/>
    </source>
</evidence>
<dbReference type="GO" id="GO:0005783">
    <property type="term" value="C:endoplasmic reticulum"/>
    <property type="evidence" value="ECO:0007669"/>
    <property type="project" value="TreeGrafter"/>
</dbReference>
<feature type="region of interest" description="Disordered" evidence="12">
    <location>
        <begin position="756"/>
        <end position="782"/>
    </location>
</feature>
<dbReference type="SUPFAM" id="SSF49348">
    <property type="entry name" value="Clathrin adaptor appendage domain"/>
    <property type="match status" value="1"/>
</dbReference>
<reference evidence="15 16" key="1">
    <citation type="submission" date="2024-03" db="EMBL/GenBank/DDBJ databases">
        <title>The Acrasis kona genome and developmental transcriptomes reveal deep origins of eukaryotic multicellular pathways.</title>
        <authorList>
            <person name="Sheikh S."/>
            <person name="Fu C.-J."/>
            <person name="Brown M.W."/>
            <person name="Baldauf S.L."/>
        </authorList>
    </citation>
    <scope>NUCLEOTIDE SEQUENCE [LARGE SCALE GENOMIC DNA]</scope>
    <source>
        <strain evidence="15 16">ATCC MYA-3509</strain>
    </source>
</reference>
<comment type="subunit">
    <text evidence="11">Oligomeric complex.</text>
</comment>
<dbReference type="GO" id="GO:0005198">
    <property type="term" value="F:structural molecule activity"/>
    <property type="evidence" value="ECO:0007669"/>
    <property type="project" value="InterPro"/>
</dbReference>
<evidence type="ECO:0000256" key="5">
    <source>
        <dbReference type="ARBA" id="ARBA00022737"/>
    </source>
</evidence>
<keyword evidence="7 11" id="KW-0653">Protein transport</keyword>
<feature type="compositionally biased region" description="Basic and acidic residues" evidence="12">
    <location>
        <begin position="772"/>
        <end position="782"/>
    </location>
</feature>
<evidence type="ECO:0000256" key="12">
    <source>
        <dbReference type="SAM" id="MobiDB-lite"/>
    </source>
</evidence>
<dbReference type="Gene3D" id="2.60.40.1480">
    <property type="entry name" value="Coatomer, gamma subunit, appendage domain"/>
    <property type="match status" value="1"/>
</dbReference>
<feature type="domain" description="Coatomer gamma subunit appendage Ig-like subdomain" evidence="14">
    <location>
        <begin position="636"/>
        <end position="776"/>
    </location>
</feature>
<sequence length="782" mass="87882">MEYKKNEEDEQPLPLQNIDKIQVLQESRVFNESPIKTRHCVFLITKILYCLGQGETLSEMEANDIFFNMIKLFASEDTKLRRMLYLSIRELSSYTDQVFAASNSLLKDMNSNHLTDDYKANAIRTLRTATDVSMFGALDRHLKQAIVDQSPSIASAALVTGLHLTDVNLDMVRKWTNELQSALKSQYHMVQYHAIALSYKLRHNDALAVSKLVSSNISSFRSPLAHTLLIRFAVKVLQQESNKDSERSQSLFKYLDTCLTYRNDIVVLEACKAICKMDNLSSKELTAAVTALQSFLLSNRSIQRYAAIQILNNLAIKFPSLVSLCNTEMEGLVSDANRNIATLAITTLLKTGNESNIDRLMRQITKFMSDMPDEFKVIVVQAIRQLCYKYPSKYQSMLTFLSNGLREEGSYDYKRSIVDTIIGIIENIPDAMENGVDYLCEFIEDCEFTLLLQQVLHFLGQVGPKCQKPSKCIRYVYNRVILESAPVRASAVIALAKFAAHVPSLRPSIDVILQRTLQDNDDEVRDRAVFYLNVIRKESQEEIKKYILDPFVINNDSLEKSLIRYVESAEFESPFDIENVIHHSVTHTNSSSSSGVVVVDSSDVGQDTSSLPITPIVAKDSLQQSTVSQPQESPLSALNKVPQLAKMGVPKKSSKAIALTEADADYSVVCVKHVFEDFIVFQFNVKNNVQQQKLKNLHVEMNVKSADGLEDDIMIEALSLPFNATASTFVRMKISEPGAQPVGKLSNTLMFSACEADAESDDEGDMDESDLNDIKVEADDYH</sequence>
<dbReference type="GO" id="GO:0030126">
    <property type="term" value="C:COPI vesicle coat"/>
    <property type="evidence" value="ECO:0007669"/>
    <property type="project" value="InterPro"/>
</dbReference>
<dbReference type="GO" id="GO:0006888">
    <property type="term" value="P:endoplasmic reticulum to Golgi vesicle-mediated transport"/>
    <property type="evidence" value="ECO:0007669"/>
    <property type="project" value="TreeGrafter"/>
</dbReference>
<dbReference type="InterPro" id="IPR013041">
    <property type="entry name" value="Clathrin_app_Ig-like_sf"/>
</dbReference>
<evidence type="ECO:0000256" key="6">
    <source>
        <dbReference type="ARBA" id="ARBA00022892"/>
    </source>
</evidence>
<dbReference type="InterPro" id="IPR011989">
    <property type="entry name" value="ARM-like"/>
</dbReference>
<name>A0AAW2ZEV7_9EUKA</name>
<comment type="function">
    <text evidence="11">The coatomer is a cytosolic protein complex that binds to dilysine motifs and reversibly associates with Golgi non-clathrin-coated vesicles, which further mediate biosynthetic protein transport from the ER, via the Golgi up to the trans Golgi network. Coatomer complex is required for budding from Golgi membranes, and is essential for the retrograde Golgi-to-ER transport of dilysine-tagged proteins.</text>
</comment>
<dbReference type="EMBL" id="JAOPGA020001347">
    <property type="protein sequence ID" value="KAL0487523.1"/>
    <property type="molecule type" value="Genomic_DNA"/>
</dbReference>
<proteinExistence type="inferred from homology"/>
<evidence type="ECO:0000256" key="2">
    <source>
        <dbReference type="ARBA" id="ARBA00010720"/>
    </source>
</evidence>
<keyword evidence="9 11" id="KW-0472">Membrane</keyword>
<keyword evidence="6 11" id="KW-0931">ER-Golgi transport</keyword>
<keyword evidence="4 11" id="KW-0963">Cytoplasm</keyword>
<protein>
    <recommendedName>
        <fullName evidence="11">Coatomer subunit gamma</fullName>
    </recommendedName>
</protein>
<evidence type="ECO:0000313" key="15">
    <source>
        <dbReference type="EMBL" id="KAL0487523.1"/>
    </source>
</evidence>
<dbReference type="InterPro" id="IPR037067">
    <property type="entry name" value="Coatomer_gsu_app_sf"/>
</dbReference>
<dbReference type="GO" id="GO:0009306">
    <property type="term" value="P:protein secretion"/>
    <property type="evidence" value="ECO:0007669"/>
    <property type="project" value="TreeGrafter"/>
</dbReference>
<keyword evidence="3 11" id="KW-0813">Transport</keyword>
<dbReference type="PIRSF" id="PIRSF037093">
    <property type="entry name" value="Coatomer_gamma_subunit"/>
    <property type="match status" value="1"/>
</dbReference>
<evidence type="ECO:0000259" key="13">
    <source>
        <dbReference type="Pfam" id="PF01602"/>
    </source>
</evidence>
<dbReference type="InterPro" id="IPR016024">
    <property type="entry name" value="ARM-type_fold"/>
</dbReference>
<keyword evidence="16" id="KW-1185">Reference proteome</keyword>
<comment type="subcellular location">
    <subcellularLocation>
        <location evidence="11">Cytoplasm</location>
    </subcellularLocation>
    <subcellularLocation>
        <location evidence="1 11">Golgi apparatus membrane</location>
        <topology evidence="1 11">Peripheral membrane protein</topology>
        <orientation evidence="1 11">Cytoplasmic side</orientation>
    </subcellularLocation>
    <subcellularLocation>
        <location evidence="11">Cytoplasmic vesicle</location>
        <location evidence="11">COPI-coated vesicle membrane</location>
        <topology evidence="11">Peripheral membrane protein</topology>
        <orientation evidence="11">Cytoplasmic side</orientation>
    </subcellularLocation>
</comment>
<comment type="similarity">
    <text evidence="2 11">Belongs to the COPG family.</text>
</comment>
<keyword evidence="8 11" id="KW-0333">Golgi apparatus</keyword>
<evidence type="ECO:0000256" key="4">
    <source>
        <dbReference type="ARBA" id="ARBA00022490"/>
    </source>
</evidence>
<organism evidence="15 16">
    <name type="scientific">Acrasis kona</name>
    <dbReference type="NCBI Taxonomy" id="1008807"/>
    <lineage>
        <taxon>Eukaryota</taxon>
        <taxon>Discoba</taxon>
        <taxon>Heterolobosea</taxon>
        <taxon>Tetramitia</taxon>
        <taxon>Eutetramitia</taxon>
        <taxon>Acrasidae</taxon>
        <taxon>Acrasis</taxon>
    </lineage>
</organism>
<dbReference type="SUPFAM" id="SSF48371">
    <property type="entry name" value="ARM repeat"/>
    <property type="match status" value="1"/>
</dbReference>
<dbReference type="AlphaFoldDB" id="A0AAW2ZEV7"/>
<evidence type="ECO:0000313" key="16">
    <source>
        <dbReference type="Proteomes" id="UP001431209"/>
    </source>
</evidence>
<dbReference type="PANTHER" id="PTHR10261">
    <property type="entry name" value="COATOMER SUBUNIT GAMMA"/>
    <property type="match status" value="1"/>
</dbReference>
<comment type="caution">
    <text evidence="15">The sequence shown here is derived from an EMBL/GenBank/DDBJ whole genome shotgun (WGS) entry which is preliminary data.</text>
</comment>
<evidence type="ECO:0000256" key="10">
    <source>
        <dbReference type="ARBA" id="ARBA00023329"/>
    </source>
</evidence>
<dbReference type="InterPro" id="IPR002553">
    <property type="entry name" value="Clathrin/coatomer_adapt-like_N"/>
</dbReference>
<evidence type="ECO:0000259" key="14">
    <source>
        <dbReference type="Pfam" id="PF08752"/>
    </source>
</evidence>
<evidence type="ECO:0000256" key="3">
    <source>
        <dbReference type="ARBA" id="ARBA00022448"/>
    </source>
</evidence>
<gene>
    <name evidence="15" type="ORF">AKO1_008644</name>
</gene>
<dbReference type="InterPro" id="IPR013040">
    <property type="entry name" value="Coatomer_gsu_app_Ig-like_dom"/>
</dbReference>
<dbReference type="PANTHER" id="PTHR10261:SF0">
    <property type="entry name" value="COATOMER SUBUNIT GAMMA-2"/>
    <property type="match status" value="1"/>
</dbReference>
<dbReference type="Pfam" id="PF01602">
    <property type="entry name" value="Adaptin_N"/>
    <property type="match status" value="1"/>
</dbReference>
<accession>A0AAW2ZEV7</accession>
<evidence type="ECO:0000256" key="8">
    <source>
        <dbReference type="ARBA" id="ARBA00023034"/>
    </source>
</evidence>
<dbReference type="GO" id="GO:0000139">
    <property type="term" value="C:Golgi membrane"/>
    <property type="evidence" value="ECO:0007669"/>
    <property type="project" value="UniProtKB-SubCell"/>
</dbReference>
<feature type="compositionally biased region" description="Acidic residues" evidence="12">
    <location>
        <begin position="756"/>
        <end position="771"/>
    </location>
</feature>
<evidence type="ECO:0000256" key="11">
    <source>
        <dbReference type="PIRNR" id="PIRNR037093"/>
    </source>
</evidence>
<dbReference type="Gene3D" id="1.25.10.10">
    <property type="entry name" value="Leucine-rich Repeat Variant"/>
    <property type="match status" value="2"/>
</dbReference>
<keyword evidence="5" id="KW-0677">Repeat</keyword>
<dbReference type="GO" id="GO:0006891">
    <property type="term" value="P:intra-Golgi vesicle-mediated transport"/>
    <property type="evidence" value="ECO:0007669"/>
    <property type="project" value="TreeGrafter"/>
</dbReference>
<evidence type="ECO:0000256" key="9">
    <source>
        <dbReference type="ARBA" id="ARBA00023136"/>
    </source>
</evidence>
<dbReference type="Pfam" id="PF08752">
    <property type="entry name" value="COP-gamma_platf"/>
    <property type="match status" value="1"/>
</dbReference>
<feature type="domain" description="Clathrin/coatomer adaptor adaptin-like N-terminal" evidence="13">
    <location>
        <begin position="24"/>
        <end position="538"/>
    </location>
</feature>
<dbReference type="Proteomes" id="UP001431209">
    <property type="component" value="Unassembled WGS sequence"/>
</dbReference>
<dbReference type="GO" id="GO:0006886">
    <property type="term" value="P:intracellular protein transport"/>
    <property type="evidence" value="ECO:0007669"/>
    <property type="project" value="InterPro"/>
</dbReference>